<dbReference type="GO" id="GO:0006865">
    <property type="term" value="P:amino acid transport"/>
    <property type="evidence" value="ECO:0007669"/>
    <property type="project" value="UniProtKB-KW"/>
</dbReference>
<keyword evidence="2" id="KW-0813">Transport</keyword>
<keyword evidence="6 7" id="KW-0472">Membrane</keyword>
<keyword evidence="5 7" id="KW-1133">Transmembrane helix</keyword>
<evidence type="ECO:0000256" key="6">
    <source>
        <dbReference type="ARBA" id="ARBA00023136"/>
    </source>
</evidence>
<dbReference type="AlphaFoldDB" id="J3NC03"/>
<evidence type="ECO:0000256" key="5">
    <source>
        <dbReference type="ARBA" id="ARBA00022989"/>
    </source>
</evidence>
<evidence type="ECO:0000256" key="1">
    <source>
        <dbReference type="ARBA" id="ARBA00004651"/>
    </source>
</evidence>
<proteinExistence type="predicted"/>
<keyword evidence="4" id="KW-0029">Amino-acid transport</keyword>
<organism evidence="9">
    <name type="scientific">Oryza brachyantha</name>
    <name type="common">malo sina</name>
    <dbReference type="NCBI Taxonomy" id="4533"/>
    <lineage>
        <taxon>Eukaryota</taxon>
        <taxon>Viridiplantae</taxon>
        <taxon>Streptophyta</taxon>
        <taxon>Embryophyta</taxon>
        <taxon>Tracheophyta</taxon>
        <taxon>Spermatophyta</taxon>
        <taxon>Magnoliopsida</taxon>
        <taxon>Liliopsida</taxon>
        <taxon>Poales</taxon>
        <taxon>Poaceae</taxon>
        <taxon>BOP clade</taxon>
        <taxon>Oryzoideae</taxon>
        <taxon>Oryzeae</taxon>
        <taxon>Oryzinae</taxon>
        <taxon>Oryza</taxon>
    </lineage>
</organism>
<protein>
    <recommendedName>
        <fullName evidence="8">Amino acid transporter transmembrane domain-containing protein</fullName>
    </recommendedName>
</protein>
<keyword evidence="3 7" id="KW-0812">Transmembrane</keyword>
<name>J3NC03_ORYBR</name>
<feature type="transmembrane region" description="Helical" evidence="7">
    <location>
        <begin position="114"/>
        <end position="135"/>
    </location>
</feature>
<feature type="transmembrane region" description="Helical" evidence="7">
    <location>
        <begin position="214"/>
        <end position="244"/>
    </location>
</feature>
<dbReference type="EnsemblPlants" id="OB12G15110.1">
    <property type="protein sequence ID" value="OB12G15110.1"/>
    <property type="gene ID" value="OB12G15110"/>
</dbReference>
<feature type="domain" description="Amino acid transporter transmembrane" evidence="8">
    <location>
        <begin position="1"/>
        <end position="290"/>
    </location>
</feature>
<accession>J3NC03</accession>
<feature type="transmembrane region" description="Helical" evidence="7">
    <location>
        <begin position="264"/>
        <end position="292"/>
    </location>
</feature>
<dbReference type="PANTHER" id="PTHR48017">
    <property type="entry name" value="OS05G0424000 PROTEIN-RELATED"/>
    <property type="match status" value="1"/>
</dbReference>
<comment type="subcellular location">
    <subcellularLocation>
        <location evidence="1">Cell membrane</location>
        <topology evidence="1">Multi-pass membrane protein</topology>
    </subcellularLocation>
</comment>
<dbReference type="Pfam" id="PF01490">
    <property type="entry name" value="Aa_trans"/>
    <property type="match status" value="1"/>
</dbReference>
<dbReference type="Proteomes" id="UP000006038">
    <property type="component" value="Chromosome 12"/>
</dbReference>
<dbReference type="GO" id="GO:0005886">
    <property type="term" value="C:plasma membrane"/>
    <property type="evidence" value="ECO:0007669"/>
    <property type="project" value="UniProtKB-SubCell"/>
</dbReference>
<reference evidence="9" key="1">
    <citation type="journal article" date="2013" name="Nat. Commun.">
        <title>Whole-genome sequencing of Oryza brachyantha reveals mechanisms underlying Oryza genome evolution.</title>
        <authorList>
            <person name="Chen J."/>
            <person name="Huang Q."/>
            <person name="Gao D."/>
            <person name="Wang J."/>
            <person name="Lang Y."/>
            <person name="Liu T."/>
            <person name="Li B."/>
            <person name="Bai Z."/>
            <person name="Luis Goicoechea J."/>
            <person name="Liang C."/>
            <person name="Chen C."/>
            <person name="Zhang W."/>
            <person name="Sun S."/>
            <person name="Liao Y."/>
            <person name="Zhang X."/>
            <person name="Yang L."/>
            <person name="Song C."/>
            <person name="Wang M."/>
            <person name="Shi J."/>
            <person name="Liu G."/>
            <person name="Liu J."/>
            <person name="Zhou H."/>
            <person name="Zhou W."/>
            <person name="Yu Q."/>
            <person name="An N."/>
            <person name="Chen Y."/>
            <person name="Cai Q."/>
            <person name="Wang B."/>
            <person name="Liu B."/>
            <person name="Min J."/>
            <person name="Huang Y."/>
            <person name="Wu H."/>
            <person name="Li Z."/>
            <person name="Zhang Y."/>
            <person name="Yin Y."/>
            <person name="Song W."/>
            <person name="Jiang J."/>
            <person name="Jackson S.A."/>
            <person name="Wing R.A."/>
            <person name="Wang J."/>
            <person name="Chen M."/>
        </authorList>
    </citation>
    <scope>NUCLEOTIDE SEQUENCE [LARGE SCALE GENOMIC DNA]</scope>
    <source>
        <strain evidence="9">cv. IRGC 101232</strain>
    </source>
</reference>
<feature type="transmembrane region" description="Helical" evidence="7">
    <location>
        <begin position="155"/>
        <end position="179"/>
    </location>
</feature>
<feature type="transmembrane region" description="Helical" evidence="7">
    <location>
        <begin position="20"/>
        <end position="44"/>
    </location>
</feature>
<evidence type="ECO:0000256" key="4">
    <source>
        <dbReference type="ARBA" id="ARBA00022970"/>
    </source>
</evidence>
<dbReference type="STRING" id="4533.J3NC03"/>
<dbReference type="HOGENOM" id="CLU_031247_0_0_1"/>
<dbReference type="InterPro" id="IPR013057">
    <property type="entry name" value="AA_transpt_TM"/>
</dbReference>
<evidence type="ECO:0000256" key="7">
    <source>
        <dbReference type="SAM" id="Phobius"/>
    </source>
</evidence>
<evidence type="ECO:0000313" key="9">
    <source>
        <dbReference type="EnsemblPlants" id="OB12G15110.1"/>
    </source>
</evidence>
<dbReference type="Gramene" id="OB12G15110.1">
    <property type="protein sequence ID" value="OB12G15110.1"/>
    <property type="gene ID" value="OB12G15110"/>
</dbReference>
<dbReference type="eggNOG" id="KOG1303">
    <property type="taxonomic scope" value="Eukaryota"/>
</dbReference>
<evidence type="ECO:0000259" key="8">
    <source>
        <dbReference type="Pfam" id="PF01490"/>
    </source>
</evidence>
<evidence type="ECO:0000256" key="2">
    <source>
        <dbReference type="ARBA" id="ARBA00022448"/>
    </source>
</evidence>
<reference evidence="9" key="2">
    <citation type="submission" date="2013-04" db="UniProtKB">
        <authorList>
            <consortium name="EnsemblPlants"/>
        </authorList>
    </citation>
    <scope>IDENTIFICATION</scope>
</reference>
<dbReference type="OMA" id="FHEIWWL"/>
<keyword evidence="10" id="KW-1185">Reference proteome</keyword>
<evidence type="ECO:0000313" key="10">
    <source>
        <dbReference type="Proteomes" id="UP000006038"/>
    </source>
</evidence>
<sequence>MLVFGALEIVFSQIPNFHEIWWLSIVAAVMSFTYSSIGLGIGIANTVANGGFRGTIAGATNVTAMQKVWRSLQALGNIAFAFAFSNVLTEIQDTIKAPPPSESAVMKKATRMSVVATSVFYALCGFMGYAAFGNAAPDNLLTGFGFYEPFWLVDAANVAIAVHLVGAYQVFVQPIFAFVERRVSQRWPDSGFVNNELRLGPFCISAFRLLWRSLFVCFTTVVAMALPFFGVVVGLLGAISFWPLTVYLPSEMYIAQRNVRRGSALWIGLKLFAALGLIVSVAATTGSVAGFVGEFNKFRPFSG</sequence>
<evidence type="ECO:0000256" key="3">
    <source>
        <dbReference type="ARBA" id="ARBA00022692"/>
    </source>
</evidence>